<sequence>MDEKATRSFGSSPKTLLKWLLSLENQGIRVFDDRILKSRAKLAVDNSKPDYKPQPSKLEGKDADSDLLFYIDNKGEVKDDDEEEEENKMNDSMSAAFVAAARSMKMNKNGGTKRKEKGITGKTKKIKYLKVDLADNFDSTKERTSSVSKEGLSNGSEVDVRELSTSSDEDVEIDEQ</sequence>
<proteinExistence type="predicted"/>
<accession>A0ACC1AVT5</accession>
<evidence type="ECO:0000313" key="1">
    <source>
        <dbReference type="EMBL" id="KAJ0090819.1"/>
    </source>
</evidence>
<organism evidence="1 2">
    <name type="scientific">Pistacia atlantica</name>
    <dbReference type="NCBI Taxonomy" id="434234"/>
    <lineage>
        <taxon>Eukaryota</taxon>
        <taxon>Viridiplantae</taxon>
        <taxon>Streptophyta</taxon>
        <taxon>Embryophyta</taxon>
        <taxon>Tracheophyta</taxon>
        <taxon>Spermatophyta</taxon>
        <taxon>Magnoliopsida</taxon>
        <taxon>eudicotyledons</taxon>
        <taxon>Gunneridae</taxon>
        <taxon>Pentapetalae</taxon>
        <taxon>rosids</taxon>
        <taxon>malvids</taxon>
        <taxon>Sapindales</taxon>
        <taxon>Anacardiaceae</taxon>
        <taxon>Pistacia</taxon>
    </lineage>
</organism>
<reference evidence="2" key="1">
    <citation type="journal article" date="2023" name="G3 (Bethesda)">
        <title>Genome assembly and association tests identify interacting loci associated with vigor, precocity, and sex in interspecific pistachio rootstocks.</title>
        <authorList>
            <person name="Palmer W."/>
            <person name="Jacygrad E."/>
            <person name="Sagayaradj S."/>
            <person name="Cavanaugh K."/>
            <person name="Han R."/>
            <person name="Bertier L."/>
            <person name="Beede B."/>
            <person name="Kafkas S."/>
            <person name="Golino D."/>
            <person name="Preece J."/>
            <person name="Michelmore R."/>
        </authorList>
    </citation>
    <scope>NUCLEOTIDE SEQUENCE [LARGE SCALE GENOMIC DNA]</scope>
</reference>
<gene>
    <name evidence="1" type="ORF">Patl1_13432</name>
</gene>
<keyword evidence="2" id="KW-1185">Reference proteome</keyword>
<name>A0ACC1AVT5_9ROSI</name>
<protein>
    <submittedName>
        <fullName evidence="1">Uncharacterized protein</fullName>
    </submittedName>
</protein>
<evidence type="ECO:0000313" key="2">
    <source>
        <dbReference type="Proteomes" id="UP001164250"/>
    </source>
</evidence>
<dbReference type="EMBL" id="CM047904">
    <property type="protein sequence ID" value="KAJ0090819.1"/>
    <property type="molecule type" value="Genomic_DNA"/>
</dbReference>
<comment type="caution">
    <text evidence="1">The sequence shown here is derived from an EMBL/GenBank/DDBJ whole genome shotgun (WGS) entry which is preliminary data.</text>
</comment>
<dbReference type="Proteomes" id="UP001164250">
    <property type="component" value="Chromosome 8"/>
</dbReference>